<accession>A0AC58HQ26</accession>
<organism evidence="1 2">
    <name type="scientific">Danio rerio</name>
    <name type="common">Zebrafish</name>
    <name type="synonym">Brachydanio rerio</name>
    <dbReference type="NCBI Taxonomy" id="7955"/>
    <lineage>
        <taxon>Eukaryota</taxon>
        <taxon>Metazoa</taxon>
        <taxon>Chordata</taxon>
        <taxon>Craniata</taxon>
        <taxon>Vertebrata</taxon>
        <taxon>Euteleostomi</taxon>
        <taxon>Actinopterygii</taxon>
        <taxon>Neopterygii</taxon>
        <taxon>Teleostei</taxon>
        <taxon>Ostariophysi</taxon>
        <taxon>Cypriniformes</taxon>
        <taxon>Danionidae</taxon>
        <taxon>Danioninae</taxon>
        <taxon>Danio</taxon>
    </lineage>
</organism>
<dbReference type="RefSeq" id="XP_073784089.1">
    <property type="nucleotide sequence ID" value="XM_073927988.1"/>
</dbReference>
<protein>
    <submittedName>
        <fullName evidence="2">KATNB1-like protein 1</fullName>
    </submittedName>
</protein>
<reference evidence="2" key="1">
    <citation type="submission" date="2025-08" db="UniProtKB">
        <authorList>
            <consortium name="RefSeq"/>
        </authorList>
    </citation>
    <scope>IDENTIFICATION</scope>
    <source>
        <strain evidence="2">Tuebingen</strain>
        <tissue evidence="2">Fibroblasts and whole tissue</tissue>
    </source>
</reference>
<name>A0AC58HQ26_DANRE</name>
<evidence type="ECO:0000313" key="2">
    <source>
        <dbReference type="RefSeq" id="XP_073784089.1"/>
    </source>
</evidence>
<keyword evidence="1" id="KW-1185">Reference proteome</keyword>
<sequence length="237" mass="27250">MMSSEDEDHRYRVQRSSSATHTKVSQTFSQEACSGARDTSRRRPSLRRVVSFRRKSHHHLHHHHLHHRGAQRRSEEECCSQISEGHGLLLEALQTRRLRLCIALTLWRRSPGELLEFLERLQDTSLLIHCLPALTSSLQQGSAQLTVGFCVDLFPLVGNILQSPFEDFLITALVWVQTVLERWSSVLITDTQSSDHRNTDALKQHLQDLWTLQTHFTSASETAAHIWKAIECHLLQL</sequence>
<dbReference type="Proteomes" id="UP000000437">
    <property type="component" value="Chromosome 17"/>
</dbReference>
<evidence type="ECO:0000313" key="1">
    <source>
        <dbReference type="Proteomes" id="UP000000437"/>
    </source>
</evidence>
<gene>
    <name evidence="2" type="primary">LOC141378485</name>
</gene>
<proteinExistence type="predicted"/>